<comment type="caution">
    <text evidence="3">The sequence shown here is derived from an EMBL/GenBank/DDBJ whole genome shotgun (WGS) entry which is preliminary data.</text>
</comment>
<dbReference type="InterPro" id="IPR043502">
    <property type="entry name" value="DNA/RNA_pol_sf"/>
</dbReference>
<evidence type="ECO:0000256" key="1">
    <source>
        <dbReference type="ARBA" id="ARBA00010945"/>
    </source>
</evidence>
<protein>
    <recommendedName>
        <fullName evidence="2">UmuC domain-containing protein</fullName>
    </recommendedName>
</protein>
<proteinExistence type="inferred from homology"/>
<feature type="domain" description="UmuC" evidence="2">
    <location>
        <begin position="22"/>
        <end position="61"/>
    </location>
</feature>
<evidence type="ECO:0000313" key="3">
    <source>
        <dbReference type="EMBL" id="MDN4602184.1"/>
    </source>
</evidence>
<dbReference type="InterPro" id="IPR043128">
    <property type="entry name" value="Rev_trsase/Diguanyl_cyclase"/>
</dbReference>
<dbReference type="Pfam" id="PF00817">
    <property type="entry name" value="IMS"/>
    <property type="match status" value="1"/>
</dbReference>
<comment type="similarity">
    <text evidence="1">Belongs to the DNA polymerase type-Y family.</text>
</comment>
<gene>
    <name evidence="3" type="ORF">P5G61_13195</name>
</gene>
<evidence type="ECO:0000259" key="2">
    <source>
        <dbReference type="Pfam" id="PF00817"/>
    </source>
</evidence>
<organism evidence="3 4">
    <name type="scientific">Paenibacillus vandeheii</name>
    <dbReference type="NCBI Taxonomy" id="3035917"/>
    <lineage>
        <taxon>Bacteria</taxon>
        <taxon>Bacillati</taxon>
        <taxon>Bacillota</taxon>
        <taxon>Bacilli</taxon>
        <taxon>Bacillales</taxon>
        <taxon>Paenibacillaceae</taxon>
        <taxon>Paenibacillus</taxon>
    </lineage>
</organism>
<keyword evidence="4" id="KW-1185">Reference proteome</keyword>
<dbReference type="EMBL" id="JAROCD010000006">
    <property type="protein sequence ID" value="MDN4602184.1"/>
    <property type="molecule type" value="Genomic_DNA"/>
</dbReference>
<dbReference type="PROSITE" id="PS00387">
    <property type="entry name" value="PPASE"/>
    <property type="match status" value="1"/>
</dbReference>
<reference evidence="3" key="1">
    <citation type="submission" date="2023-03" db="EMBL/GenBank/DDBJ databases">
        <title>MT1 and MT2 Draft Genomes of Novel Species.</title>
        <authorList>
            <person name="Venkateswaran K."/>
        </authorList>
    </citation>
    <scope>NUCLEOTIDE SEQUENCE</scope>
    <source>
        <strain evidence="3">F6_3S_P_1C</strain>
    </source>
</reference>
<evidence type="ECO:0000313" key="4">
    <source>
        <dbReference type="Proteomes" id="UP001174205"/>
    </source>
</evidence>
<dbReference type="InterPro" id="IPR001126">
    <property type="entry name" value="UmuC"/>
</dbReference>
<dbReference type="RefSeq" id="WP_301246938.1">
    <property type="nucleotide sequence ID" value="NZ_JAROCD010000006.1"/>
</dbReference>
<dbReference type="Proteomes" id="UP001174205">
    <property type="component" value="Unassembled WGS sequence"/>
</dbReference>
<dbReference type="Gene3D" id="3.30.70.270">
    <property type="match status" value="1"/>
</dbReference>
<sequence length="85" mass="9787">MHLLLFPIGLLVRSYHQLEHLFDNDPVDLAKQIQDKIYNETGVYARAGIGENKIISKLCCDMIVKKAEGGIFHLKKRGFTPPHWR</sequence>
<dbReference type="SUPFAM" id="SSF56672">
    <property type="entry name" value="DNA/RNA polymerases"/>
    <property type="match status" value="1"/>
</dbReference>
<accession>A0ABT8JAP9</accession>
<name>A0ABT8JAP9_9BACL</name>